<keyword evidence="2" id="KW-0560">Oxidoreductase</keyword>
<dbReference type="EMBL" id="JARKIE010000089">
    <property type="protein sequence ID" value="KAJ7687238.1"/>
    <property type="molecule type" value="Genomic_DNA"/>
</dbReference>
<sequence length="624" mass="68198">MESYIRRTTWSSGPSGTFVSHCSLGPRKSTTIMMLLPLILSTLSISWASNPIDFNCQPGQKCWPSPKEWQQLNTTLDGRLYLTIPLGAPCYTNSTYYNVAACSAVEANITNDLVRVGDYGQTYWQNWEACSASACSLSPTEPTYPLYTTCSLGRLGAYYIDVRSPSHIAAAIAFAKTHNIRLSIKNTGHDYFGRSAVPNSLALWTHNLDSLSYDETFTLSGCPTSTPKLTNIGTMGAGVIATDAYVFFNGQHKMDITGGYEESVGLAGGFGQGGGLGDFATLYGLMVDNAVEFEIVTADGQVRVINECVDPDLFWAMRGGGGGTFAVLTKYRVQLHPALPIHTYNLLAEFNAEGNGLREILTAHAENQLAWSQELVAGSVDYLVNGVEFGAVLPFADDGSKLAALMAPFVEAMSNSTEITILTSNFTSYASYLDYTVFSKADAKTTEPPGISQLLASRLMPRSLFTTTASIAALVDAVIYGITTARGLLPDTDITATQVVFEMPLSNPDTERKTSVNPAWRTALWHVIHVAEWTAPLQAAAQKNVTLGFLDMLAPLKALSPGGGAYVNEASYEEPEWEETFWGDNYGRLWEVKGRYDPEHVFDCWKCVGWRGENDPFYSCYQEW</sequence>
<dbReference type="InterPro" id="IPR016169">
    <property type="entry name" value="FAD-bd_PCMH_sub2"/>
</dbReference>
<comment type="caution">
    <text evidence="5">The sequence shown here is derived from an EMBL/GenBank/DDBJ whole genome shotgun (WGS) entry which is preliminary data.</text>
</comment>
<dbReference type="InterPro" id="IPR006094">
    <property type="entry name" value="Oxid_FAD_bind_N"/>
</dbReference>
<accession>A0AAD7DE34</accession>
<dbReference type="PROSITE" id="PS51387">
    <property type="entry name" value="FAD_PCMH"/>
    <property type="match status" value="1"/>
</dbReference>
<gene>
    <name evidence="5" type="ORF">B0H17DRAFT_691992</name>
</gene>
<dbReference type="Gene3D" id="3.30.465.10">
    <property type="match status" value="2"/>
</dbReference>
<dbReference type="InterPro" id="IPR012951">
    <property type="entry name" value="BBE"/>
</dbReference>
<reference evidence="5" key="1">
    <citation type="submission" date="2023-03" db="EMBL/GenBank/DDBJ databases">
        <title>Massive genome expansion in bonnet fungi (Mycena s.s.) driven by repeated elements and novel gene families across ecological guilds.</title>
        <authorList>
            <consortium name="Lawrence Berkeley National Laboratory"/>
            <person name="Harder C.B."/>
            <person name="Miyauchi S."/>
            <person name="Viragh M."/>
            <person name="Kuo A."/>
            <person name="Thoen E."/>
            <person name="Andreopoulos B."/>
            <person name="Lu D."/>
            <person name="Skrede I."/>
            <person name="Drula E."/>
            <person name="Henrissat B."/>
            <person name="Morin E."/>
            <person name="Kohler A."/>
            <person name="Barry K."/>
            <person name="LaButti K."/>
            <person name="Morin E."/>
            <person name="Salamov A."/>
            <person name="Lipzen A."/>
            <person name="Mereny Z."/>
            <person name="Hegedus B."/>
            <person name="Baldrian P."/>
            <person name="Stursova M."/>
            <person name="Weitz H."/>
            <person name="Taylor A."/>
            <person name="Grigoriev I.V."/>
            <person name="Nagy L.G."/>
            <person name="Martin F."/>
            <person name="Kauserud H."/>
        </authorList>
    </citation>
    <scope>NUCLEOTIDE SEQUENCE</scope>
    <source>
        <strain evidence="5">CBHHK067</strain>
    </source>
</reference>
<evidence type="ECO:0000313" key="5">
    <source>
        <dbReference type="EMBL" id="KAJ7687238.1"/>
    </source>
</evidence>
<dbReference type="InterPro" id="IPR050432">
    <property type="entry name" value="FAD-linked_Oxidoreductases_BP"/>
</dbReference>
<comment type="similarity">
    <text evidence="1">Belongs to the oxygen-dependent FAD-linked oxidoreductase family.</text>
</comment>
<evidence type="ECO:0000256" key="1">
    <source>
        <dbReference type="ARBA" id="ARBA00005466"/>
    </source>
</evidence>
<feature type="chain" id="PRO_5042238591" evidence="3">
    <location>
        <begin position="49"/>
        <end position="624"/>
    </location>
</feature>
<proteinExistence type="inferred from homology"/>
<dbReference type="PANTHER" id="PTHR13878">
    <property type="entry name" value="GULONOLACTONE OXIDASE"/>
    <property type="match status" value="1"/>
</dbReference>
<dbReference type="PANTHER" id="PTHR13878:SF91">
    <property type="entry name" value="FAD BINDING DOMAIN PROTEIN (AFU_ORTHOLOGUE AFUA_6G12070)-RELATED"/>
    <property type="match status" value="1"/>
</dbReference>
<evidence type="ECO:0000259" key="4">
    <source>
        <dbReference type="PROSITE" id="PS51387"/>
    </source>
</evidence>
<evidence type="ECO:0000313" key="6">
    <source>
        <dbReference type="Proteomes" id="UP001221757"/>
    </source>
</evidence>
<evidence type="ECO:0000256" key="3">
    <source>
        <dbReference type="SAM" id="SignalP"/>
    </source>
</evidence>
<dbReference type="InterPro" id="IPR016166">
    <property type="entry name" value="FAD-bd_PCMH"/>
</dbReference>
<protein>
    <submittedName>
        <fullName evidence="5">Isoamyl alcohol oxidase</fullName>
    </submittedName>
</protein>
<organism evidence="5 6">
    <name type="scientific">Mycena rosella</name>
    <name type="common">Pink bonnet</name>
    <name type="synonym">Agaricus rosellus</name>
    <dbReference type="NCBI Taxonomy" id="1033263"/>
    <lineage>
        <taxon>Eukaryota</taxon>
        <taxon>Fungi</taxon>
        <taxon>Dikarya</taxon>
        <taxon>Basidiomycota</taxon>
        <taxon>Agaricomycotina</taxon>
        <taxon>Agaricomycetes</taxon>
        <taxon>Agaricomycetidae</taxon>
        <taxon>Agaricales</taxon>
        <taxon>Marasmiineae</taxon>
        <taxon>Mycenaceae</taxon>
        <taxon>Mycena</taxon>
    </lineage>
</organism>
<dbReference type="Pfam" id="PF08031">
    <property type="entry name" value="BBE"/>
    <property type="match status" value="1"/>
</dbReference>
<feature type="signal peptide" evidence="3">
    <location>
        <begin position="1"/>
        <end position="48"/>
    </location>
</feature>
<dbReference type="InterPro" id="IPR036318">
    <property type="entry name" value="FAD-bd_PCMH-like_sf"/>
</dbReference>
<evidence type="ECO:0000256" key="2">
    <source>
        <dbReference type="ARBA" id="ARBA00023002"/>
    </source>
</evidence>
<dbReference type="GO" id="GO:0071949">
    <property type="term" value="F:FAD binding"/>
    <property type="evidence" value="ECO:0007669"/>
    <property type="project" value="InterPro"/>
</dbReference>
<name>A0AAD7DE34_MYCRO</name>
<dbReference type="AlphaFoldDB" id="A0AAD7DE34"/>
<keyword evidence="3" id="KW-0732">Signal</keyword>
<dbReference type="Pfam" id="PF01565">
    <property type="entry name" value="FAD_binding_4"/>
    <property type="match status" value="1"/>
</dbReference>
<dbReference type="Proteomes" id="UP001221757">
    <property type="component" value="Unassembled WGS sequence"/>
</dbReference>
<dbReference type="GO" id="GO:0016491">
    <property type="term" value="F:oxidoreductase activity"/>
    <property type="evidence" value="ECO:0007669"/>
    <property type="project" value="UniProtKB-KW"/>
</dbReference>
<keyword evidence="6" id="KW-1185">Reference proteome</keyword>
<feature type="domain" description="FAD-binding PCMH-type" evidence="4">
    <location>
        <begin position="152"/>
        <end position="338"/>
    </location>
</feature>
<dbReference type="SUPFAM" id="SSF56176">
    <property type="entry name" value="FAD-binding/transporter-associated domain-like"/>
    <property type="match status" value="1"/>
</dbReference>